<dbReference type="SMART" id="SM00178">
    <property type="entry name" value="SAR"/>
    <property type="match status" value="1"/>
</dbReference>
<dbReference type="PROSITE" id="PS51419">
    <property type="entry name" value="RAB"/>
    <property type="match status" value="1"/>
</dbReference>
<evidence type="ECO:0000256" key="2">
    <source>
        <dbReference type="ARBA" id="ARBA00022741"/>
    </source>
</evidence>
<proteinExistence type="inferred from homology"/>
<dbReference type="Gene3D" id="3.40.50.300">
    <property type="entry name" value="P-loop containing nucleotide triphosphate hydrolases"/>
    <property type="match status" value="1"/>
</dbReference>
<dbReference type="InterPro" id="IPR006689">
    <property type="entry name" value="Small_GTPase_ARF/SAR"/>
</dbReference>
<dbReference type="Proteomes" id="UP000678499">
    <property type="component" value="Unassembled WGS sequence"/>
</dbReference>
<dbReference type="NCBIfam" id="TIGR00231">
    <property type="entry name" value="small_GTP"/>
    <property type="match status" value="1"/>
</dbReference>
<dbReference type="SMART" id="SM00175">
    <property type="entry name" value="RAB"/>
    <property type="match status" value="1"/>
</dbReference>
<dbReference type="PANTHER" id="PTHR11711">
    <property type="entry name" value="ADP RIBOSYLATION FACTOR-RELATED"/>
    <property type="match status" value="1"/>
</dbReference>
<organism evidence="7">
    <name type="scientific">Notodromas monacha</name>
    <dbReference type="NCBI Taxonomy" id="399045"/>
    <lineage>
        <taxon>Eukaryota</taxon>
        <taxon>Metazoa</taxon>
        <taxon>Ecdysozoa</taxon>
        <taxon>Arthropoda</taxon>
        <taxon>Crustacea</taxon>
        <taxon>Oligostraca</taxon>
        <taxon>Ostracoda</taxon>
        <taxon>Podocopa</taxon>
        <taxon>Podocopida</taxon>
        <taxon>Cypridocopina</taxon>
        <taxon>Cypridoidea</taxon>
        <taxon>Cyprididae</taxon>
        <taxon>Notodromas</taxon>
    </lineage>
</organism>
<comment type="similarity">
    <text evidence="1 6">Belongs to the small GTPase superfamily. Arf family.</text>
</comment>
<dbReference type="Pfam" id="PF00025">
    <property type="entry name" value="Arf"/>
    <property type="match status" value="1"/>
</dbReference>
<keyword evidence="5" id="KW-0479">Metal-binding</keyword>
<gene>
    <name evidence="7" type="ORF">NMOB1V02_LOCUS4627</name>
</gene>
<protein>
    <recommendedName>
        <fullName evidence="9">ADP-ribosylation factor</fullName>
    </recommendedName>
</protein>
<feature type="binding site" evidence="5">
    <location>
        <position position="102"/>
    </location>
    <ligand>
        <name>Mg(2+)</name>
        <dbReference type="ChEBI" id="CHEBI:18420"/>
    </ligand>
</feature>
<keyword evidence="8" id="KW-1185">Reference proteome</keyword>
<evidence type="ECO:0000256" key="3">
    <source>
        <dbReference type="ARBA" id="ARBA00023134"/>
    </source>
</evidence>
<dbReference type="GO" id="GO:0016192">
    <property type="term" value="P:vesicle-mediated transport"/>
    <property type="evidence" value="ECO:0007669"/>
    <property type="project" value="UniProtKB-ARBA"/>
</dbReference>
<keyword evidence="3 4" id="KW-0342">GTP-binding</keyword>
<accession>A0A7R9BLT5</accession>
<feature type="binding site" evidence="4">
    <location>
        <begin position="181"/>
        <end position="184"/>
    </location>
    <ligand>
        <name>GTP</name>
        <dbReference type="ChEBI" id="CHEBI:37565"/>
    </ligand>
</feature>
<dbReference type="GO" id="GO:0051649">
    <property type="term" value="P:establishment of localization in cell"/>
    <property type="evidence" value="ECO:0007669"/>
    <property type="project" value="UniProtKB-ARBA"/>
</dbReference>
<dbReference type="SMART" id="SM00177">
    <property type="entry name" value="ARF"/>
    <property type="match status" value="1"/>
</dbReference>
<dbReference type="PROSITE" id="PS51417">
    <property type="entry name" value="ARF"/>
    <property type="match status" value="1"/>
</dbReference>
<feature type="binding site" evidence="4">
    <location>
        <begin position="78"/>
        <end position="85"/>
    </location>
    <ligand>
        <name>GTP</name>
        <dbReference type="ChEBI" id="CHEBI:37565"/>
    </ligand>
</feature>
<evidence type="ECO:0000256" key="6">
    <source>
        <dbReference type="RuleBase" id="RU003925"/>
    </source>
</evidence>
<dbReference type="GO" id="GO:0030010">
    <property type="term" value="P:establishment of cell polarity"/>
    <property type="evidence" value="ECO:0007669"/>
    <property type="project" value="UniProtKB-ARBA"/>
</dbReference>
<dbReference type="PRINTS" id="PR00328">
    <property type="entry name" value="SAR1GTPBP"/>
</dbReference>
<evidence type="ECO:0000256" key="5">
    <source>
        <dbReference type="PIRSR" id="PIRSR606689-2"/>
    </source>
</evidence>
<dbReference type="OrthoDB" id="414781at2759"/>
<sequence length="236" mass="26848">MIHIQGILRALRRSKQVFKASAETENKTKEREKKVDSSILGTFLKRHILSLKMGLVMSRVWEIIFSSFKKPCRILMIGLDNAGKTTILYKMKLNELVTSIPTIGFNVECIDYKNLNMTIWDVGGQKTIRALWRHYYQNTQAVIYVIDSNDAERLAEAAEELHDVLRSDELPQDAVLLILANKQDLPNAKSISAITEALNLRSLRNRDWFVQATCAARGEGLIDGFEWLAKAINAKK</sequence>
<reference evidence="7" key="1">
    <citation type="submission" date="2020-11" db="EMBL/GenBank/DDBJ databases">
        <authorList>
            <person name="Tran Van P."/>
        </authorList>
    </citation>
    <scope>NUCLEOTIDE SEQUENCE</scope>
</reference>
<dbReference type="GO" id="GO:0046872">
    <property type="term" value="F:metal ion binding"/>
    <property type="evidence" value="ECO:0007669"/>
    <property type="project" value="UniProtKB-KW"/>
</dbReference>
<evidence type="ECO:0000256" key="4">
    <source>
        <dbReference type="PIRSR" id="PIRSR606689-1"/>
    </source>
</evidence>
<dbReference type="AlphaFoldDB" id="A0A7R9BLT5"/>
<evidence type="ECO:0000313" key="7">
    <source>
        <dbReference type="EMBL" id="CAD7276879.1"/>
    </source>
</evidence>
<name>A0A7R9BLT5_9CRUS</name>
<dbReference type="EMBL" id="CAJPEX010000738">
    <property type="protein sequence ID" value="CAG0917031.1"/>
    <property type="molecule type" value="Genomic_DNA"/>
</dbReference>
<dbReference type="InterPro" id="IPR005225">
    <property type="entry name" value="Small_GTP-bd"/>
</dbReference>
<dbReference type="EMBL" id="OA882775">
    <property type="protein sequence ID" value="CAD7276879.1"/>
    <property type="molecule type" value="Genomic_DNA"/>
</dbReference>
<evidence type="ECO:0000256" key="1">
    <source>
        <dbReference type="ARBA" id="ARBA00010290"/>
    </source>
</evidence>
<dbReference type="GO" id="GO:0003924">
    <property type="term" value="F:GTPase activity"/>
    <property type="evidence" value="ECO:0007669"/>
    <property type="project" value="InterPro"/>
</dbReference>
<dbReference type="GO" id="GO:0005525">
    <property type="term" value="F:GTP binding"/>
    <property type="evidence" value="ECO:0007669"/>
    <property type="project" value="UniProtKB-KW"/>
</dbReference>
<dbReference type="FunFam" id="3.40.50.300:FF:000412">
    <property type="entry name" value="ADP-ribosylation factor 1"/>
    <property type="match status" value="1"/>
</dbReference>
<dbReference type="InterPro" id="IPR024156">
    <property type="entry name" value="Small_GTPase_ARF"/>
</dbReference>
<evidence type="ECO:0008006" key="9">
    <source>
        <dbReference type="Google" id="ProtNLM"/>
    </source>
</evidence>
<keyword evidence="2 4" id="KW-0547">Nucleotide-binding</keyword>
<feature type="binding site" evidence="4">
    <location>
        <position position="124"/>
    </location>
    <ligand>
        <name>GTP</name>
        <dbReference type="ChEBI" id="CHEBI:37565"/>
    </ligand>
</feature>
<feature type="binding site" evidence="5">
    <location>
        <position position="85"/>
    </location>
    <ligand>
        <name>Mg(2+)</name>
        <dbReference type="ChEBI" id="CHEBI:18420"/>
    </ligand>
</feature>
<keyword evidence="5" id="KW-0460">Magnesium</keyword>
<evidence type="ECO:0000313" key="8">
    <source>
        <dbReference type="Proteomes" id="UP000678499"/>
    </source>
</evidence>
<dbReference type="SUPFAM" id="SSF52540">
    <property type="entry name" value="P-loop containing nucleoside triphosphate hydrolases"/>
    <property type="match status" value="1"/>
</dbReference>
<dbReference type="InterPro" id="IPR027417">
    <property type="entry name" value="P-loop_NTPase"/>
</dbReference>